<dbReference type="OrthoDB" id="1401001at2"/>
<accession>A0A1H5WV38</accession>
<dbReference type="Gene3D" id="3.30.9.10">
    <property type="entry name" value="D-Amino Acid Oxidase, subunit A, domain 2"/>
    <property type="match status" value="1"/>
</dbReference>
<dbReference type="Pfam" id="PF01266">
    <property type="entry name" value="DAO"/>
    <property type="match status" value="1"/>
</dbReference>
<proteinExistence type="predicted"/>
<dbReference type="Gene3D" id="3.50.50.60">
    <property type="entry name" value="FAD/NAD(P)-binding domain"/>
    <property type="match status" value="1"/>
</dbReference>
<sequence length="470" mass="51982">MNRDFAVATSGKRVAIIGGGVAGSTVALYLAQKGLIVSLFEKNANLVSGPPICHLHAGGNLYRELSQQQCTDLLHQSIEFVNFFPSTINKRPTVIAVPQHDSGSPKALLPRLELLRESYHALVARDAKNAVLGNPEDYFHGFDYHQLKELAKRQAPKKPESIEDWLIPFAKHTDLEKLKYPVYVVQEYGLSLFRVAASVELAAQQLDNLAIYTGQPVKSVKRRENGFTLALSGGRAEDFDYVINACGFRTGTIDDQLHFSRQRMVEFKAAYVTKWTAHQTEKWPEVIFHGQRGTPQGMAQLTPYPNGFFQLHGMTNEITLFNQGLVRSSADSAQPRLPTKLANKIDKGWSVEVQTQRSNRAIEHLSQYIPAFCSAEPAGTPLYGAQQIPGDDPSLRAADVSFEGENYARLEIVKASSALLAAKNINHAWFGLDGEGDGNDSWGQSAESIEKRARQIALERGYPEALAIAY</sequence>
<dbReference type="EMBL" id="FNVG01000006">
    <property type="protein sequence ID" value="SEG03314.1"/>
    <property type="molecule type" value="Genomic_DNA"/>
</dbReference>
<keyword evidence="4" id="KW-1185">Reference proteome</keyword>
<evidence type="ECO:0000313" key="4">
    <source>
        <dbReference type="Proteomes" id="UP000236721"/>
    </source>
</evidence>
<keyword evidence="1" id="KW-0560">Oxidoreductase</keyword>
<reference evidence="4" key="1">
    <citation type="submission" date="2016-10" db="EMBL/GenBank/DDBJ databases">
        <authorList>
            <person name="Varghese N."/>
            <person name="Submissions S."/>
        </authorList>
    </citation>
    <scope>NUCLEOTIDE SEQUENCE [LARGE SCALE GENOMIC DNA]</scope>
    <source>
        <strain evidence="4">CGMCC 1.7062</strain>
    </source>
</reference>
<evidence type="ECO:0000259" key="2">
    <source>
        <dbReference type="Pfam" id="PF01266"/>
    </source>
</evidence>
<dbReference type="SUPFAM" id="SSF51905">
    <property type="entry name" value="FAD/NAD(P)-binding domain"/>
    <property type="match status" value="1"/>
</dbReference>
<feature type="domain" description="FAD dependent oxidoreductase" evidence="2">
    <location>
        <begin position="13"/>
        <end position="375"/>
    </location>
</feature>
<dbReference type="AlphaFoldDB" id="A0A1H5WV38"/>
<gene>
    <name evidence="3" type="ORF">SAMN04488244_10685</name>
</gene>
<dbReference type="GO" id="GO:0016491">
    <property type="term" value="F:oxidoreductase activity"/>
    <property type="evidence" value="ECO:0007669"/>
    <property type="project" value="UniProtKB-KW"/>
</dbReference>
<dbReference type="Proteomes" id="UP000236721">
    <property type="component" value="Unassembled WGS sequence"/>
</dbReference>
<protein>
    <submittedName>
        <fullName evidence="3">FAD dependent oxidoreductase</fullName>
    </submittedName>
</protein>
<dbReference type="InterPro" id="IPR006076">
    <property type="entry name" value="FAD-dep_OxRdtase"/>
</dbReference>
<organism evidence="3 4">
    <name type="scientific">Vibrio hangzhouensis</name>
    <dbReference type="NCBI Taxonomy" id="462991"/>
    <lineage>
        <taxon>Bacteria</taxon>
        <taxon>Pseudomonadati</taxon>
        <taxon>Pseudomonadota</taxon>
        <taxon>Gammaproteobacteria</taxon>
        <taxon>Vibrionales</taxon>
        <taxon>Vibrionaceae</taxon>
        <taxon>Vibrio</taxon>
    </lineage>
</organism>
<dbReference type="RefSeq" id="WP_103879837.1">
    <property type="nucleotide sequence ID" value="NZ_FNVG01000006.1"/>
</dbReference>
<dbReference type="InterPro" id="IPR036188">
    <property type="entry name" value="FAD/NAD-bd_sf"/>
</dbReference>
<evidence type="ECO:0000313" key="3">
    <source>
        <dbReference type="EMBL" id="SEG03314.1"/>
    </source>
</evidence>
<name>A0A1H5WV38_9VIBR</name>
<evidence type="ECO:0000256" key="1">
    <source>
        <dbReference type="ARBA" id="ARBA00023002"/>
    </source>
</evidence>